<dbReference type="Gene3D" id="3.40.190.290">
    <property type="match status" value="1"/>
</dbReference>
<organism evidence="6 7">
    <name type="scientific">Pseudaminobacter soli</name>
    <name type="common">ex Li et al. 2025</name>
    <dbReference type="NCBI Taxonomy" id="1295366"/>
    <lineage>
        <taxon>Bacteria</taxon>
        <taxon>Pseudomonadati</taxon>
        <taxon>Pseudomonadota</taxon>
        <taxon>Alphaproteobacteria</taxon>
        <taxon>Hyphomicrobiales</taxon>
        <taxon>Phyllobacteriaceae</taxon>
        <taxon>Pseudaminobacter</taxon>
    </lineage>
</organism>
<evidence type="ECO:0000256" key="2">
    <source>
        <dbReference type="ARBA" id="ARBA00023015"/>
    </source>
</evidence>
<dbReference type="EMBL" id="PXYL01000020">
    <property type="protein sequence ID" value="PSJ56049.1"/>
    <property type="molecule type" value="Genomic_DNA"/>
</dbReference>
<gene>
    <name evidence="6" type="ORF">C7I85_25300</name>
</gene>
<accession>A0A2P7S0R3</accession>
<reference evidence="6 7" key="1">
    <citation type="submission" date="2018-03" db="EMBL/GenBank/DDBJ databases">
        <title>The draft genome of Mesorhizobium soli JCM 19897.</title>
        <authorList>
            <person name="Li L."/>
            <person name="Liu L."/>
            <person name="Liang L."/>
            <person name="Wang T."/>
            <person name="Zhang X."/>
        </authorList>
    </citation>
    <scope>NUCLEOTIDE SEQUENCE [LARGE SCALE GENOMIC DNA]</scope>
    <source>
        <strain evidence="6 7">JCM 19897</strain>
    </source>
</reference>
<dbReference type="Gene3D" id="1.10.10.10">
    <property type="entry name" value="Winged helix-like DNA-binding domain superfamily/Winged helix DNA-binding domain"/>
    <property type="match status" value="1"/>
</dbReference>
<evidence type="ECO:0000259" key="5">
    <source>
        <dbReference type="PROSITE" id="PS50931"/>
    </source>
</evidence>
<protein>
    <submittedName>
        <fullName evidence="6">LysR family transcriptional regulator</fullName>
    </submittedName>
</protein>
<comment type="similarity">
    <text evidence="1">Belongs to the LysR transcriptional regulatory family.</text>
</comment>
<dbReference type="Pfam" id="PF00126">
    <property type="entry name" value="HTH_1"/>
    <property type="match status" value="1"/>
</dbReference>
<dbReference type="PROSITE" id="PS50931">
    <property type="entry name" value="HTH_LYSR"/>
    <property type="match status" value="1"/>
</dbReference>
<keyword evidence="2" id="KW-0805">Transcription regulation</keyword>
<dbReference type="PANTHER" id="PTHR30427:SF1">
    <property type="entry name" value="TRANSCRIPTIONAL ACTIVATOR PROTEIN LYSR"/>
    <property type="match status" value="1"/>
</dbReference>
<dbReference type="InterPro" id="IPR000847">
    <property type="entry name" value="LysR_HTH_N"/>
</dbReference>
<dbReference type="InterPro" id="IPR005119">
    <property type="entry name" value="LysR_subst-bd"/>
</dbReference>
<dbReference type="Proteomes" id="UP000240653">
    <property type="component" value="Unassembled WGS sequence"/>
</dbReference>
<keyword evidence="4" id="KW-0804">Transcription</keyword>
<keyword evidence="7" id="KW-1185">Reference proteome</keyword>
<dbReference type="PANTHER" id="PTHR30427">
    <property type="entry name" value="TRANSCRIPTIONAL ACTIVATOR PROTEIN LYSR"/>
    <property type="match status" value="1"/>
</dbReference>
<evidence type="ECO:0000256" key="4">
    <source>
        <dbReference type="ARBA" id="ARBA00023163"/>
    </source>
</evidence>
<proteinExistence type="inferred from homology"/>
<dbReference type="SUPFAM" id="SSF46785">
    <property type="entry name" value="Winged helix' DNA-binding domain"/>
    <property type="match status" value="1"/>
</dbReference>
<comment type="caution">
    <text evidence="6">The sequence shown here is derived from an EMBL/GenBank/DDBJ whole genome shotgun (WGS) entry which is preliminary data.</text>
</comment>
<dbReference type="GO" id="GO:0003700">
    <property type="term" value="F:DNA-binding transcription factor activity"/>
    <property type="evidence" value="ECO:0007669"/>
    <property type="project" value="InterPro"/>
</dbReference>
<evidence type="ECO:0000256" key="1">
    <source>
        <dbReference type="ARBA" id="ARBA00009437"/>
    </source>
</evidence>
<dbReference type="InterPro" id="IPR036390">
    <property type="entry name" value="WH_DNA-bd_sf"/>
</dbReference>
<dbReference type="AlphaFoldDB" id="A0A2P7S0R3"/>
<feature type="domain" description="HTH lysR-type" evidence="5">
    <location>
        <begin position="8"/>
        <end position="65"/>
    </location>
</feature>
<sequence length="303" mass="33544">MPYKEEAVYIRQLEAFKAVMAMGSVSRAAELLCVSQPAVSQLINQLELYCGFPLFERKGKRLHHTREAEALLVEVEAMFASVNRVARVATALRDQKWGALTIGAFPAIARRDLPKIVADYAQQRPNVVFHLQSMISRSLIDAVASRQLDFGISFIPGDRDEIESIPLKNLRAVCILPVGHPLAEKEIINARDIAGEPFISLGPQDQSRMLIDKIFDDLQLPRKMQIETGQSETACTFVSLGAGVSVVDPISAAGCGGDSLVVRQFEPVITFNIWLIRPRMAVKSGIIDHFIEFLQNELSKSSI</sequence>
<dbReference type="Pfam" id="PF03466">
    <property type="entry name" value="LysR_substrate"/>
    <property type="match status" value="1"/>
</dbReference>
<dbReference type="PRINTS" id="PR00039">
    <property type="entry name" value="HTHLYSR"/>
</dbReference>
<evidence type="ECO:0000313" key="6">
    <source>
        <dbReference type="EMBL" id="PSJ56049.1"/>
    </source>
</evidence>
<evidence type="ECO:0000256" key="3">
    <source>
        <dbReference type="ARBA" id="ARBA00023125"/>
    </source>
</evidence>
<dbReference type="GO" id="GO:0010628">
    <property type="term" value="P:positive regulation of gene expression"/>
    <property type="evidence" value="ECO:0007669"/>
    <property type="project" value="TreeGrafter"/>
</dbReference>
<dbReference type="CDD" id="cd08415">
    <property type="entry name" value="PBP2_LysR_opines_like"/>
    <property type="match status" value="1"/>
</dbReference>
<keyword evidence="3" id="KW-0238">DNA-binding</keyword>
<dbReference type="InterPro" id="IPR037424">
    <property type="entry name" value="NocR_PBP2"/>
</dbReference>
<dbReference type="InterPro" id="IPR036388">
    <property type="entry name" value="WH-like_DNA-bd_sf"/>
</dbReference>
<dbReference type="GO" id="GO:0043565">
    <property type="term" value="F:sequence-specific DNA binding"/>
    <property type="evidence" value="ECO:0007669"/>
    <property type="project" value="TreeGrafter"/>
</dbReference>
<dbReference type="SUPFAM" id="SSF53850">
    <property type="entry name" value="Periplasmic binding protein-like II"/>
    <property type="match status" value="1"/>
</dbReference>
<name>A0A2P7S0R3_9HYPH</name>
<evidence type="ECO:0000313" key="7">
    <source>
        <dbReference type="Proteomes" id="UP000240653"/>
    </source>
</evidence>